<dbReference type="Pfam" id="PF02270">
    <property type="entry name" value="TFIIF_beta"/>
    <property type="match status" value="1"/>
</dbReference>
<dbReference type="SMART" id="SM00297">
    <property type="entry name" value="BROMO"/>
    <property type="match status" value="1"/>
</dbReference>
<dbReference type="InterPro" id="IPR040450">
    <property type="entry name" value="TFIIF_beta_HTH"/>
</dbReference>
<dbReference type="FunFam" id="1.10.10.10:FF:000035">
    <property type="entry name" value="General transcription factor IIF subunit 2"/>
    <property type="match status" value="1"/>
</dbReference>
<keyword evidence="9" id="KW-0175">Coiled coil</keyword>
<keyword evidence="5" id="KW-0238">DNA-binding</keyword>
<evidence type="ECO:0000256" key="9">
    <source>
        <dbReference type="SAM" id="Coils"/>
    </source>
</evidence>
<dbReference type="PROSITE" id="PS50014">
    <property type="entry name" value="BROMODOMAIN_2"/>
    <property type="match status" value="1"/>
</dbReference>
<dbReference type="EMBL" id="JACGWM010000003">
    <property type="protein sequence ID" value="KAL0382660.1"/>
    <property type="molecule type" value="Genomic_DNA"/>
</dbReference>
<comment type="subcellular location">
    <subcellularLocation>
        <location evidence="1">Nucleus</location>
    </subcellularLocation>
</comment>
<evidence type="ECO:0000256" key="1">
    <source>
        <dbReference type="ARBA" id="ARBA00004123"/>
    </source>
</evidence>
<evidence type="ECO:0000256" key="8">
    <source>
        <dbReference type="PROSITE-ProRule" id="PRU00035"/>
    </source>
</evidence>
<dbReference type="Gene3D" id="1.20.1270.220">
    <property type="match status" value="1"/>
</dbReference>
<sequence>MDLVNASNDALTNLGETMVEGNAAQEDDYKNKVDELFAKVDELEQRVNEVEQFYVKLKEPNTSRNASITKDKEKEKHIPSMKKLQQDASRREAAAAKRMQELMRQFGNHQHKWAWPFMQPVDVEGLGLHDYYQIIDRPMDFSTIKNQMEAKDGTGYKHVREICSDVRLVFKNAMKYNDEKSDVHVMAKTLLEKFEEKWLQFLPRVTEEEKRREEEEAEAQTNMQLAQEAAHAKLAREINNELYDIDMHIEELREMVVKKCRHMSTMEKRKLGIALSNLCPEDLSKALDIVAQNNLNFPATAEEVELDINAQDKKKIQAKGPENRRTRRDPEEMEKIMFKLFEKQPNWTLKKLIQETDQPEQFLKDMLKLLCVYNNKGANQGTYQLKPEYRGSEDKSDALQTTSR</sequence>
<organism evidence="12">
    <name type="scientific">Sesamum calycinum</name>
    <dbReference type="NCBI Taxonomy" id="2727403"/>
    <lineage>
        <taxon>Eukaryota</taxon>
        <taxon>Viridiplantae</taxon>
        <taxon>Streptophyta</taxon>
        <taxon>Embryophyta</taxon>
        <taxon>Tracheophyta</taxon>
        <taxon>Spermatophyta</taxon>
        <taxon>Magnoliopsida</taxon>
        <taxon>eudicotyledons</taxon>
        <taxon>Gunneridae</taxon>
        <taxon>Pentapetalae</taxon>
        <taxon>asterids</taxon>
        <taxon>lamiids</taxon>
        <taxon>Lamiales</taxon>
        <taxon>Pedaliaceae</taxon>
        <taxon>Sesamum</taxon>
    </lineage>
</organism>
<feature type="domain" description="NET" evidence="11">
    <location>
        <begin position="253"/>
        <end position="334"/>
    </location>
</feature>
<comment type="caution">
    <text evidence="12">The sequence shown here is derived from an EMBL/GenBank/DDBJ whole genome shotgun (WGS) entry which is preliminary data.</text>
</comment>
<evidence type="ECO:0000259" key="11">
    <source>
        <dbReference type="PROSITE" id="PS51525"/>
    </source>
</evidence>
<dbReference type="GO" id="GO:0006367">
    <property type="term" value="P:transcription initiation at RNA polymerase II promoter"/>
    <property type="evidence" value="ECO:0007669"/>
    <property type="project" value="UniProtKB-ARBA"/>
</dbReference>
<keyword evidence="7" id="KW-0539">Nucleus</keyword>
<dbReference type="AlphaFoldDB" id="A0AAW2RRD1"/>
<dbReference type="Gene3D" id="1.10.10.10">
    <property type="entry name" value="Winged helix-like DNA-binding domain superfamily/Winged helix DNA-binding domain"/>
    <property type="match status" value="1"/>
</dbReference>
<gene>
    <name evidence="12" type="ORF">Scaly_0553300</name>
</gene>
<dbReference type="SUPFAM" id="SSF47370">
    <property type="entry name" value="Bromodomain"/>
    <property type="match status" value="1"/>
</dbReference>
<keyword evidence="3" id="KW-0805">Transcription regulation</keyword>
<dbReference type="InterPro" id="IPR036390">
    <property type="entry name" value="WH_DNA-bd_sf"/>
</dbReference>
<proteinExistence type="inferred from homology"/>
<dbReference type="Pfam" id="PF00439">
    <property type="entry name" value="Bromodomain"/>
    <property type="match status" value="1"/>
</dbReference>
<dbReference type="SUPFAM" id="SSF46785">
    <property type="entry name" value="Winged helix' DNA-binding domain"/>
    <property type="match status" value="1"/>
</dbReference>
<evidence type="ECO:0000259" key="10">
    <source>
        <dbReference type="PROSITE" id="PS50014"/>
    </source>
</evidence>
<dbReference type="Pfam" id="PF17035">
    <property type="entry name" value="BET"/>
    <property type="match status" value="1"/>
</dbReference>
<dbReference type="InterPro" id="IPR038336">
    <property type="entry name" value="NET_sf"/>
</dbReference>
<dbReference type="PANTHER" id="PTHR45926">
    <property type="entry name" value="OSJNBA0053K19.4 PROTEIN"/>
    <property type="match status" value="1"/>
</dbReference>
<evidence type="ECO:0000256" key="5">
    <source>
        <dbReference type="ARBA" id="ARBA00023125"/>
    </source>
</evidence>
<dbReference type="Gene3D" id="1.20.920.10">
    <property type="entry name" value="Bromodomain-like"/>
    <property type="match status" value="1"/>
</dbReference>
<evidence type="ECO:0000256" key="3">
    <source>
        <dbReference type="ARBA" id="ARBA00023015"/>
    </source>
</evidence>
<dbReference type="InterPro" id="IPR036427">
    <property type="entry name" value="Bromodomain-like_sf"/>
</dbReference>
<dbReference type="InterPro" id="IPR027353">
    <property type="entry name" value="NET_dom"/>
</dbReference>
<dbReference type="InterPro" id="IPR001487">
    <property type="entry name" value="Bromodomain"/>
</dbReference>
<evidence type="ECO:0000256" key="4">
    <source>
        <dbReference type="ARBA" id="ARBA00023117"/>
    </source>
</evidence>
<evidence type="ECO:0000256" key="6">
    <source>
        <dbReference type="ARBA" id="ARBA00023163"/>
    </source>
</evidence>
<evidence type="ECO:0000256" key="2">
    <source>
        <dbReference type="ARBA" id="ARBA00009543"/>
    </source>
</evidence>
<protein>
    <submittedName>
        <fullName evidence="12">Transcription factor GTE6</fullName>
    </submittedName>
</protein>
<dbReference type="InterPro" id="IPR036388">
    <property type="entry name" value="WH-like_DNA-bd_sf"/>
</dbReference>
<dbReference type="GO" id="GO:0005634">
    <property type="term" value="C:nucleus"/>
    <property type="evidence" value="ECO:0007669"/>
    <property type="project" value="UniProtKB-SubCell"/>
</dbReference>
<dbReference type="PROSITE" id="PS51525">
    <property type="entry name" value="NET"/>
    <property type="match status" value="1"/>
</dbReference>
<evidence type="ECO:0000313" key="12">
    <source>
        <dbReference type="EMBL" id="KAL0382660.1"/>
    </source>
</evidence>
<reference evidence="12" key="2">
    <citation type="journal article" date="2024" name="Plant">
        <title>Genomic evolution and insights into agronomic trait innovations of Sesamum species.</title>
        <authorList>
            <person name="Miao H."/>
            <person name="Wang L."/>
            <person name="Qu L."/>
            <person name="Liu H."/>
            <person name="Sun Y."/>
            <person name="Le M."/>
            <person name="Wang Q."/>
            <person name="Wei S."/>
            <person name="Zheng Y."/>
            <person name="Lin W."/>
            <person name="Duan Y."/>
            <person name="Cao H."/>
            <person name="Xiong S."/>
            <person name="Wang X."/>
            <person name="Wei L."/>
            <person name="Li C."/>
            <person name="Ma Q."/>
            <person name="Ju M."/>
            <person name="Zhao R."/>
            <person name="Li G."/>
            <person name="Mu C."/>
            <person name="Tian Q."/>
            <person name="Mei H."/>
            <person name="Zhang T."/>
            <person name="Gao T."/>
            <person name="Zhang H."/>
        </authorList>
    </citation>
    <scope>NUCLEOTIDE SEQUENCE</scope>
    <source>
        <strain evidence="12">KEN8</strain>
    </source>
</reference>
<evidence type="ECO:0000256" key="7">
    <source>
        <dbReference type="ARBA" id="ARBA00023242"/>
    </source>
</evidence>
<dbReference type="GO" id="GO:0003677">
    <property type="term" value="F:DNA binding"/>
    <property type="evidence" value="ECO:0007669"/>
    <property type="project" value="UniProtKB-KW"/>
</dbReference>
<name>A0AAW2RRD1_9LAMI</name>
<feature type="coiled-coil region" evidence="9">
    <location>
        <begin position="26"/>
        <end position="53"/>
    </location>
</feature>
<feature type="domain" description="Bromo" evidence="10">
    <location>
        <begin position="109"/>
        <end position="184"/>
    </location>
</feature>
<keyword evidence="6" id="KW-0804">Transcription</keyword>
<keyword evidence="4 8" id="KW-0103">Bromodomain</keyword>
<accession>A0AAW2RRD1</accession>
<comment type="similarity">
    <text evidence="2">Belongs to the TFIIF beta subunit family.</text>
</comment>
<reference evidence="12" key="1">
    <citation type="submission" date="2020-06" db="EMBL/GenBank/DDBJ databases">
        <authorList>
            <person name="Li T."/>
            <person name="Hu X."/>
            <person name="Zhang T."/>
            <person name="Song X."/>
            <person name="Zhang H."/>
            <person name="Dai N."/>
            <person name="Sheng W."/>
            <person name="Hou X."/>
            <person name="Wei L."/>
        </authorList>
    </citation>
    <scope>NUCLEOTIDE SEQUENCE</scope>
    <source>
        <strain evidence="12">KEN8</strain>
        <tissue evidence="12">Leaf</tissue>
    </source>
</reference>
<dbReference type="PRINTS" id="PR00503">
    <property type="entry name" value="BROMODOMAIN"/>
</dbReference>